<feature type="region of interest" description="Disordered" evidence="1">
    <location>
        <begin position="44"/>
        <end position="112"/>
    </location>
</feature>
<accession>A0ABQ8HXM9</accession>
<feature type="compositionally biased region" description="Low complexity" evidence="1">
    <location>
        <begin position="57"/>
        <end position="69"/>
    </location>
</feature>
<sequence>MILIYETLPSAPSNNAFGQPNFIPNSSQTSSAFATNNVPSANSGSFGNQFPAQATRSSFTSNATSSSNSGVFGAGSNQFSTPATTTHNASPFSFNNQSSVLPSRPVTSTNAAEQSPINIQLVKNLESGTVTGDASVWLKEKWIPGEIPEEAPPDAFVM</sequence>
<evidence type="ECO:0000256" key="1">
    <source>
        <dbReference type="SAM" id="MobiDB-lite"/>
    </source>
</evidence>
<proteinExistence type="predicted"/>
<reference evidence="2 3" key="1">
    <citation type="submission" date="2021-02" db="EMBL/GenBank/DDBJ databases">
        <title>Plant Genome Project.</title>
        <authorList>
            <person name="Zhang R.-G."/>
        </authorList>
    </citation>
    <scope>NUCLEOTIDE SEQUENCE [LARGE SCALE GENOMIC DNA]</scope>
    <source>
        <tissue evidence="2">Leaves</tissue>
    </source>
</reference>
<dbReference type="Proteomes" id="UP000827721">
    <property type="component" value="Unassembled WGS sequence"/>
</dbReference>
<protein>
    <submittedName>
        <fullName evidence="2">Uncharacterized protein</fullName>
    </submittedName>
</protein>
<dbReference type="EMBL" id="JAFEMO010000006">
    <property type="protein sequence ID" value="KAH7569111.1"/>
    <property type="molecule type" value="Genomic_DNA"/>
</dbReference>
<feature type="compositionally biased region" description="Polar residues" evidence="1">
    <location>
        <begin position="75"/>
        <end position="112"/>
    </location>
</feature>
<evidence type="ECO:0000313" key="2">
    <source>
        <dbReference type="EMBL" id="KAH7569111.1"/>
    </source>
</evidence>
<evidence type="ECO:0000313" key="3">
    <source>
        <dbReference type="Proteomes" id="UP000827721"/>
    </source>
</evidence>
<name>A0ABQ8HXM9_9ROSI</name>
<organism evidence="2 3">
    <name type="scientific">Xanthoceras sorbifolium</name>
    <dbReference type="NCBI Taxonomy" id="99658"/>
    <lineage>
        <taxon>Eukaryota</taxon>
        <taxon>Viridiplantae</taxon>
        <taxon>Streptophyta</taxon>
        <taxon>Embryophyta</taxon>
        <taxon>Tracheophyta</taxon>
        <taxon>Spermatophyta</taxon>
        <taxon>Magnoliopsida</taxon>
        <taxon>eudicotyledons</taxon>
        <taxon>Gunneridae</taxon>
        <taxon>Pentapetalae</taxon>
        <taxon>rosids</taxon>
        <taxon>malvids</taxon>
        <taxon>Sapindales</taxon>
        <taxon>Sapindaceae</taxon>
        <taxon>Xanthoceroideae</taxon>
        <taxon>Xanthoceras</taxon>
    </lineage>
</organism>
<gene>
    <name evidence="2" type="ORF">JRO89_XS06G0108000</name>
</gene>
<comment type="caution">
    <text evidence="2">The sequence shown here is derived from an EMBL/GenBank/DDBJ whole genome shotgun (WGS) entry which is preliminary data.</text>
</comment>
<feature type="compositionally biased region" description="Polar residues" evidence="1">
    <location>
        <begin position="44"/>
        <end position="56"/>
    </location>
</feature>
<keyword evidence="3" id="KW-1185">Reference proteome</keyword>